<keyword evidence="2" id="KW-1185">Reference proteome</keyword>
<name>A0A1I5YLD8_9BACT</name>
<evidence type="ECO:0008006" key="3">
    <source>
        <dbReference type="Google" id="ProtNLM"/>
    </source>
</evidence>
<organism evidence="1 2">
    <name type="scientific">Parafilimonas terrae</name>
    <dbReference type="NCBI Taxonomy" id="1465490"/>
    <lineage>
        <taxon>Bacteria</taxon>
        <taxon>Pseudomonadati</taxon>
        <taxon>Bacteroidota</taxon>
        <taxon>Chitinophagia</taxon>
        <taxon>Chitinophagales</taxon>
        <taxon>Chitinophagaceae</taxon>
        <taxon>Parafilimonas</taxon>
    </lineage>
</organism>
<reference evidence="1 2" key="1">
    <citation type="submission" date="2016-10" db="EMBL/GenBank/DDBJ databases">
        <authorList>
            <person name="de Groot N.N."/>
        </authorList>
    </citation>
    <scope>NUCLEOTIDE SEQUENCE [LARGE SCALE GENOMIC DNA]</scope>
    <source>
        <strain evidence="1 2">DSM 28286</strain>
    </source>
</reference>
<dbReference type="AlphaFoldDB" id="A0A1I5YLD8"/>
<protein>
    <recommendedName>
        <fullName evidence="3">Lipoprotein</fullName>
    </recommendedName>
</protein>
<accession>A0A1I5YLD8</accession>
<sequence length="221" mass="25203">MLAAIKISSLKYFTFLLIVFIVSCSTNTSKTFVDSISFKDTLYKTHVFYFQNGDTTLEHDTIYFSPTDSAIDTSNFFYVACKEPCSNQDIYKIYFKRDKVIRLCDSMLQVLSPYKSKGSGSFYEEELTYEHLKEQAVANKMNEPVNVTELATLFEQRLNPLIINSATSDTPRYIITIRATIGTSKDILPSVMTTYNIKNRFGDTIFLSTGTIKEVPLKQPQ</sequence>
<dbReference type="Proteomes" id="UP000199031">
    <property type="component" value="Unassembled WGS sequence"/>
</dbReference>
<proteinExistence type="predicted"/>
<evidence type="ECO:0000313" key="2">
    <source>
        <dbReference type="Proteomes" id="UP000199031"/>
    </source>
</evidence>
<dbReference type="PROSITE" id="PS51257">
    <property type="entry name" value="PROKAR_LIPOPROTEIN"/>
    <property type="match status" value="1"/>
</dbReference>
<gene>
    <name evidence="1" type="ORF">SAMN05444277_1134</name>
</gene>
<evidence type="ECO:0000313" key="1">
    <source>
        <dbReference type="EMBL" id="SFQ45061.1"/>
    </source>
</evidence>
<dbReference type="EMBL" id="FOXQ01000013">
    <property type="protein sequence ID" value="SFQ45061.1"/>
    <property type="molecule type" value="Genomic_DNA"/>
</dbReference>